<reference evidence="1 2" key="1">
    <citation type="submission" date="2020-08" db="EMBL/GenBank/DDBJ databases">
        <authorList>
            <person name="Koutsovoulos G."/>
            <person name="Danchin GJ E."/>
        </authorList>
    </citation>
    <scope>NUCLEOTIDE SEQUENCE [LARGE SCALE GENOMIC DNA]</scope>
</reference>
<evidence type="ECO:0000313" key="1">
    <source>
        <dbReference type="EMBL" id="CAD2168183.1"/>
    </source>
</evidence>
<dbReference type="EMBL" id="CAJEWN010000137">
    <property type="protein sequence ID" value="CAD2168183.1"/>
    <property type="molecule type" value="Genomic_DNA"/>
</dbReference>
<sequence length="436" mass="50468">MLLNRLFARCTCLSASQAICRSFSANATLVKSTQTPVKLKKEEIELELSNVLRNEENALQNVRPWQQLELLPIHNFKHVVTSEKGVCLQKNFLFKRKKWDERRALMDPGVKLLHYPYTPSTPLQNIWTPPSGTKRLLPPEFFFLGQSMIQLKALTTFVRLLMSAVHADFVFLGMSSSQAELLIGSNKLELMPKYSQESTEKFLVERLKKEGITDIPKALSKMSVKAHLKNLHTLRQHCQKYMCKYSEFTFARNALHETIPGCAGFILGLPREEKLDRLVDLAEEFLIEHILLQLDPNRPPRIDYNQLDILLGWARDLIEWADYKESFSFKLEQVPKRGKVLQEDNFKKAANWFDKFIDENFSDGRQAMILRQNTEMVKNLQTLIHRGTIEKLAAAQRQNVDHFEPLTVIAIVGHRHVPGICEIWDRPEEVFNVETE</sequence>
<dbReference type="Proteomes" id="UP000580250">
    <property type="component" value="Unassembled WGS sequence"/>
</dbReference>
<protein>
    <submittedName>
        <fullName evidence="1">Uncharacterized protein</fullName>
    </submittedName>
</protein>
<dbReference type="OrthoDB" id="5892731at2759"/>
<evidence type="ECO:0000313" key="2">
    <source>
        <dbReference type="Proteomes" id="UP000580250"/>
    </source>
</evidence>
<proteinExistence type="predicted"/>
<gene>
    <name evidence="1" type="ORF">MENT_LOCUS19529</name>
</gene>
<name>A0A6V7UZR2_MELEN</name>
<comment type="caution">
    <text evidence="1">The sequence shown here is derived from an EMBL/GenBank/DDBJ whole genome shotgun (WGS) entry which is preliminary data.</text>
</comment>
<accession>A0A6V7UZR2</accession>
<dbReference type="AlphaFoldDB" id="A0A6V7UZR2"/>
<organism evidence="1 2">
    <name type="scientific">Meloidogyne enterolobii</name>
    <name type="common">Root-knot nematode worm</name>
    <name type="synonym">Meloidogyne mayaguensis</name>
    <dbReference type="NCBI Taxonomy" id="390850"/>
    <lineage>
        <taxon>Eukaryota</taxon>
        <taxon>Metazoa</taxon>
        <taxon>Ecdysozoa</taxon>
        <taxon>Nematoda</taxon>
        <taxon>Chromadorea</taxon>
        <taxon>Rhabditida</taxon>
        <taxon>Tylenchina</taxon>
        <taxon>Tylenchomorpha</taxon>
        <taxon>Tylenchoidea</taxon>
        <taxon>Meloidogynidae</taxon>
        <taxon>Meloidogyninae</taxon>
        <taxon>Meloidogyne</taxon>
    </lineage>
</organism>